<dbReference type="Proteomes" id="UP000308199">
    <property type="component" value="Unassembled WGS sequence"/>
</dbReference>
<name>A0A4S4L0C6_9AGAM</name>
<reference evidence="2 3" key="1">
    <citation type="submission" date="2019-02" db="EMBL/GenBank/DDBJ databases">
        <title>Genome sequencing of the rare red list fungi Phellinidium pouzarii.</title>
        <authorList>
            <person name="Buettner E."/>
            <person name="Kellner H."/>
        </authorList>
    </citation>
    <scope>NUCLEOTIDE SEQUENCE [LARGE SCALE GENOMIC DNA]</scope>
    <source>
        <strain evidence="2 3">DSM 108285</strain>
    </source>
</reference>
<feature type="region of interest" description="Disordered" evidence="1">
    <location>
        <begin position="12"/>
        <end position="37"/>
    </location>
</feature>
<sequence>MPILRRRLRINPQLPPGLAGDGLSRPDESTSASRKKRKKILHAIPVVLRELLRTLKESSDFCPPLKSAIGGLSHIIETVETMKGNKDDAFRLFHKVEDLLNLLADLIPDCENVPPQIVLAVSRLDE</sequence>
<protein>
    <submittedName>
        <fullName evidence="2">Uncharacterized protein</fullName>
    </submittedName>
</protein>
<comment type="caution">
    <text evidence="2">The sequence shown here is derived from an EMBL/GenBank/DDBJ whole genome shotgun (WGS) entry which is preliminary data.</text>
</comment>
<keyword evidence="3" id="KW-1185">Reference proteome</keyword>
<proteinExistence type="predicted"/>
<dbReference type="OrthoDB" id="3266391at2759"/>
<organism evidence="2 3">
    <name type="scientific">Phellinidium pouzarii</name>
    <dbReference type="NCBI Taxonomy" id="167371"/>
    <lineage>
        <taxon>Eukaryota</taxon>
        <taxon>Fungi</taxon>
        <taxon>Dikarya</taxon>
        <taxon>Basidiomycota</taxon>
        <taxon>Agaricomycotina</taxon>
        <taxon>Agaricomycetes</taxon>
        <taxon>Hymenochaetales</taxon>
        <taxon>Hymenochaetaceae</taxon>
        <taxon>Phellinidium</taxon>
    </lineage>
</organism>
<evidence type="ECO:0000256" key="1">
    <source>
        <dbReference type="SAM" id="MobiDB-lite"/>
    </source>
</evidence>
<evidence type="ECO:0000313" key="2">
    <source>
        <dbReference type="EMBL" id="THH04682.1"/>
    </source>
</evidence>
<dbReference type="EMBL" id="SGPK01000320">
    <property type="protein sequence ID" value="THH04682.1"/>
    <property type="molecule type" value="Genomic_DNA"/>
</dbReference>
<evidence type="ECO:0000313" key="3">
    <source>
        <dbReference type="Proteomes" id="UP000308199"/>
    </source>
</evidence>
<dbReference type="AlphaFoldDB" id="A0A4S4L0C6"/>
<gene>
    <name evidence="2" type="ORF">EW145_g5337</name>
</gene>
<accession>A0A4S4L0C6</accession>